<evidence type="ECO:0000313" key="1">
    <source>
        <dbReference type="EMBL" id="EAY04262.1"/>
    </source>
</evidence>
<dbReference type="KEGG" id="tva:4762119"/>
<dbReference type="VEuPathDB" id="TrichDB:TVAGG3_0181930"/>
<dbReference type="RefSeq" id="XP_001316485.1">
    <property type="nucleotide sequence ID" value="XM_001316450.1"/>
</dbReference>
<dbReference type="Gene3D" id="3.80.10.10">
    <property type="entry name" value="Ribonuclease Inhibitor"/>
    <property type="match status" value="4"/>
</dbReference>
<dbReference type="VEuPathDB" id="TrichDB:TVAG_390320"/>
<dbReference type="InterPro" id="IPR053139">
    <property type="entry name" value="Surface_bspA-like"/>
</dbReference>
<keyword evidence="2" id="KW-1185">Reference proteome</keyword>
<name>A2EST6_TRIV3</name>
<protein>
    <submittedName>
        <fullName evidence="1">Surface antigen BspA-like</fullName>
    </submittedName>
</protein>
<dbReference type="OrthoDB" id="191683at2759"/>
<reference evidence="1" key="1">
    <citation type="submission" date="2006-10" db="EMBL/GenBank/DDBJ databases">
        <authorList>
            <person name="Amadeo P."/>
            <person name="Zhao Q."/>
            <person name="Wortman J."/>
            <person name="Fraser-Liggett C."/>
            <person name="Carlton J."/>
        </authorList>
    </citation>
    <scope>NUCLEOTIDE SEQUENCE</scope>
    <source>
        <strain evidence="1">G3</strain>
    </source>
</reference>
<gene>
    <name evidence="1" type="ORF">TVAG_390320</name>
</gene>
<dbReference type="EMBL" id="DS113480">
    <property type="protein sequence ID" value="EAY04262.1"/>
    <property type="molecule type" value="Genomic_DNA"/>
</dbReference>
<proteinExistence type="predicted"/>
<dbReference type="STRING" id="5722.A2EST6"/>
<dbReference type="SUPFAM" id="SSF52058">
    <property type="entry name" value="L domain-like"/>
    <property type="match status" value="2"/>
</dbReference>
<dbReference type="PANTHER" id="PTHR45661:SF3">
    <property type="entry name" value="IG-LIKE DOMAIN-CONTAINING PROTEIN"/>
    <property type="match status" value="1"/>
</dbReference>
<accession>A2EST6</accession>
<sequence>MHEKITRINQWSMASSPITSFTFPSLVTFVANSMFYLCTSLETVNLTPSITLIQDGAFMYCTSLKNIELPSKLREIGKIAFSNCYSLTHISIPESLDSLGDGAFSSIENIVIDSQNPKIFVDGYSMYTDNNQTLFIYLGSNQNSILRIKSECNYIAAKTLFWKKIKSVYFENNDNMTIGSAAFANSFIQSIELPPGLKKIEEQAFAACQNLENVTFLGNQLKSIPDSCFKGAFNLKYITLPKSIESIGNYAFQSCTNLKDLGIATLNSLTSIGMSAFVWSGLTSVRLSDSVRTVGSAAFNASKITDLSICCNISQIMCQYCSSLTTLELREGVCEINIYAFKGCNSLTGFTIPRSLRFIKSFAFQDCESLNDISMATNGNLQTIEGGCFQNCIRLKEIKLSQYEENFSFYNGALMNSNQTQLIAFIPYSDIKNFVVPADTEVIGSNAFMGSPRLLRVFFSGNKINRINYQAFKNCRSLSLVFFASSKIEVSFGSDVFSGCINLRSCGTFSAPRAVKETLISQGIPSIAFNDDCDTSVTCKIRHEFKISATYLTPFILM</sequence>
<dbReference type="InParanoid" id="A2EST6"/>
<dbReference type="AlphaFoldDB" id="A2EST6"/>
<evidence type="ECO:0000313" key="2">
    <source>
        <dbReference type="Proteomes" id="UP000001542"/>
    </source>
</evidence>
<dbReference type="Proteomes" id="UP000001542">
    <property type="component" value="Unassembled WGS sequence"/>
</dbReference>
<dbReference type="InterPro" id="IPR032675">
    <property type="entry name" value="LRR_dom_sf"/>
</dbReference>
<reference evidence="1" key="2">
    <citation type="journal article" date="2007" name="Science">
        <title>Draft genome sequence of the sexually transmitted pathogen Trichomonas vaginalis.</title>
        <authorList>
            <person name="Carlton J.M."/>
            <person name="Hirt R.P."/>
            <person name="Silva J.C."/>
            <person name="Delcher A.L."/>
            <person name="Schatz M."/>
            <person name="Zhao Q."/>
            <person name="Wortman J.R."/>
            <person name="Bidwell S.L."/>
            <person name="Alsmark U.C.M."/>
            <person name="Besteiro S."/>
            <person name="Sicheritz-Ponten T."/>
            <person name="Noel C.J."/>
            <person name="Dacks J.B."/>
            <person name="Foster P.G."/>
            <person name="Simillion C."/>
            <person name="Van de Peer Y."/>
            <person name="Miranda-Saavedra D."/>
            <person name="Barton G.J."/>
            <person name="Westrop G.D."/>
            <person name="Mueller S."/>
            <person name="Dessi D."/>
            <person name="Fiori P.L."/>
            <person name="Ren Q."/>
            <person name="Paulsen I."/>
            <person name="Zhang H."/>
            <person name="Bastida-Corcuera F.D."/>
            <person name="Simoes-Barbosa A."/>
            <person name="Brown M.T."/>
            <person name="Hayes R.D."/>
            <person name="Mukherjee M."/>
            <person name="Okumura C.Y."/>
            <person name="Schneider R."/>
            <person name="Smith A.J."/>
            <person name="Vanacova S."/>
            <person name="Villalvazo M."/>
            <person name="Haas B.J."/>
            <person name="Pertea M."/>
            <person name="Feldblyum T.V."/>
            <person name="Utterback T.R."/>
            <person name="Shu C.L."/>
            <person name="Osoegawa K."/>
            <person name="de Jong P.J."/>
            <person name="Hrdy I."/>
            <person name="Horvathova L."/>
            <person name="Zubacova Z."/>
            <person name="Dolezal P."/>
            <person name="Malik S.B."/>
            <person name="Logsdon J.M. Jr."/>
            <person name="Henze K."/>
            <person name="Gupta A."/>
            <person name="Wang C.C."/>
            <person name="Dunne R.L."/>
            <person name="Upcroft J.A."/>
            <person name="Upcroft P."/>
            <person name="White O."/>
            <person name="Salzberg S.L."/>
            <person name="Tang P."/>
            <person name="Chiu C.-H."/>
            <person name="Lee Y.-S."/>
            <person name="Embley T.M."/>
            <person name="Coombs G.H."/>
            <person name="Mottram J.C."/>
            <person name="Tachezy J."/>
            <person name="Fraser-Liggett C.M."/>
            <person name="Johnson P.J."/>
        </authorList>
    </citation>
    <scope>NUCLEOTIDE SEQUENCE [LARGE SCALE GENOMIC DNA]</scope>
    <source>
        <strain evidence="1">G3</strain>
    </source>
</reference>
<dbReference type="Pfam" id="PF13306">
    <property type="entry name" value="LRR_5"/>
    <property type="match status" value="4"/>
</dbReference>
<organism evidence="1 2">
    <name type="scientific">Trichomonas vaginalis (strain ATCC PRA-98 / G3)</name>
    <dbReference type="NCBI Taxonomy" id="412133"/>
    <lineage>
        <taxon>Eukaryota</taxon>
        <taxon>Metamonada</taxon>
        <taxon>Parabasalia</taxon>
        <taxon>Trichomonadida</taxon>
        <taxon>Trichomonadidae</taxon>
        <taxon>Trichomonas</taxon>
    </lineage>
</organism>
<dbReference type="PANTHER" id="PTHR45661">
    <property type="entry name" value="SURFACE ANTIGEN"/>
    <property type="match status" value="1"/>
</dbReference>
<dbReference type="InterPro" id="IPR026906">
    <property type="entry name" value="LRR_5"/>
</dbReference>